<dbReference type="EMBL" id="WVUK01000062">
    <property type="protein sequence ID" value="KAF7490899.1"/>
    <property type="molecule type" value="Genomic_DNA"/>
</dbReference>
<dbReference type="AlphaFoldDB" id="A0A834R4S8"/>
<keyword evidence="2" id="KW-0732">Signal</keyword>
<evidence type="ECO:0000313" key="4">
    <source>
        <dbReference type="EnsemblMetazoa" id="KAF7490899.1"/>
    </source>
</evidence>
<dbReference type="Proteomes" id="UP000070412">
    <property type="component" value="Unassembled WGS sequence"/>
</dbReference>
<feature type="chain" id="PRO_5038259192" description="MAM domain-containing protein" evidence="2">
    <location>
        <begin position="21"/>
        <end position="452"/>
    </location>
</feature>
<feature type="compositionally biased region" description="Acidic residues" evidence="1">
    <location>
        <begin position="35"/>
        <end position="45"/>
    </location>
</feature>
<feature type="signal peptide" evidence="2">
    <location>
        <begin position="1"/>
        <end position="20"/>
    </location>
</feature>
<proteinExistence type="predicted"/>
<keyword evidence="5" id="KW-1185">Reference proteome</keyword>
<accession>A0A834R4S8</accession>
<feature type="region of interest" description="Disordered" evidence="1">
    <location>
        <begin position="123"/>
        <end position="147"/>
    </location>
</feature>
<evidence type="ECO:0000313" key="5">
    <source>
        <dbReference type="Proteomes" id="UP000070412"/>
    </source>
</evidence>
<feature type="region of interest" description="Disordered" evidence="1">
    <location>
        <begin position="33"/>
        <end position="68"/>
    </location>
</feature>
<reference evidence="3" key="2">
    <citation type="submission" date="2020-01" db="EMBL/GenBank/DDBJ databases">
        <authorList>
            <person name="Korhonen P.K.K."/>
            <person name="Guangxu M.G."/>
            <person name="Wang T.W."/>
            <person name="Stroehlein A.J.S."/>
            <person name="Young N.D."/>
            <person name="Ang C.-S.A."/>
            <person name="Fernando D.W.F."/>
            <person name="Lu H.L."/>
            <person name="Taylor S.T."/>
            <person name="Ehtesham M.E.M."/>
            <person name="Najaraj S.H.N."/>
            <person name="Harsha G.H.G."/>
            <person name="Madugundu A.M."/>
            <person name="Renuse S.R."/>
            <person name="Holt D.H."/>
            <person name="Pandey A.P."/>
            <person name="Papenfuss A.P."/>
            <person name="Gasser R.B.G."/>
            <person name="Fischer K.F."/>
        </authorList>
    </citation>
    <scope>NUCLEOTIDE SEQUENCE</scope>
    <source>
        <strain evidence="3">SSS_KF_BRIS2020</strain>
    </source>
</reference>
<reference evidence="4" key="3">
    <citation type="submission" date="2022-06" db="UniProtKB">
        <authorList>
            <consortium name="EnsemblMetazoa"/>
        </authorList>
    </citation>
    <scope>IDENTIFICATION</scope>
</reference>
<feature type="compositionally biased region" description="Low complexity" evidence="1">
    <location>
        <begin position="46"/>
        <end position="57"/>
    </location>
</feature>
<reference evidence="5" key="1">
    <citation type="journal article" date="2020" name="PLoS Negl. Trop. Dis.">
        <title>High-quality nuclear genome for Sarcoptes scabiei-A critical resource for a neglected parasite.</title>
        <authorList>
            <person name="Korhonen P.K."/>
            <person name="Gasser R.B."/>
            <person name="Ma G."/>
            <person name="Wang T."/>
            <person name="Stroehlein A.J."/>
            <person name="Young N.D."/>
            <person name="Ang C.S."/>
            <person name="Fernando D.D."/>
            <person name="Lu H.C."/>
            <person name="Taylor S."/>
            <person name="Reynolds S.L."/>
            <person name="Mofiz E."/>
            <person name="Najaraj S.H."/>
            <person name="Gowda H."/>
            <person name="Madugundu A."/>
            <person name="Renuse S."/>
            <person name="Holt D."/>
            <person name="Pandey A."/>
            <person name="Papenfuss A.T."/>
            <person name="Fischer K."/>
        </authorList>
    </citation>
    <scope>NUCLEOTIDE SEQUENCE [LARGE SCALE GENOMIC DNA]</scope>
</reference>
<feature type="compositionally biased region" description="Polar residues" evidence="1">
    <location>
        <begin position="123"/>
        <end position="144"/>
    </location>
</feature>
<dbReference type="OrthoDB" id="6506777at2759"/>
<protein>
    <recommendedName>
        <fullName evidence="6">MAM domain-containing protein</fullName>
    </recommendedName>
</protein>
<evidence type="ECO:0000256" key="1">
    <source>
        <dbReference type="SAM" id="MobiDB-lite"/>
    </source>
</evidence>
<name>A0A834R4S8_SARSC</name>
<organism evidence="3">
    <name type="scientific">Sarcoptes scabiei</name>
    <name type="common">Itch mite</name>
    <name type="synonym">Acarus scabiei</name>
    <dbReference type="NCBI Taxonomy" id="52283"/>
    <lineage>
        <taxon>Eukaryota</taxon>
        <taxon>Metazoa</taxon>
        <taxon>Ecdysozoa</taxon>
        <taxon>Arthropoda</taxon>
        <taxon>Chelicerata</taxon>
        <taxon>Arachnida</taxon>
        <taxon>Acari</taxon>
        <taxon>Acariformes</taxon>
        <taxon>Sarcoptiformes</taxon>
        <taxon>Astigmata</taxon>
        <taxon>Psoroptidia</taxon>
        <taxon>Sarcoptoidea</taxon>
        <taxon>Sarcoptidae</taxon>
        <taxon>Sarcoptinae</taxon>
        <taxon>Sarcoptes</taxon>
    </lineage>
</organism>
<dbReference type="EnsemblMetazoa" id="SSS_2608s_mrna">
    <property type="protein sequence ID" value="KAF7490899.1"/>
    <property type="gene ID" value="SSS_2608"/>
</dbReference>
<evidence type="ECO:0000256" key="2">
    <source>
        <dbReference type="SAM" id="SignalP"/>
    </source>
</evidence>
<evidence type="ECO:0008006" key="6">
    <source>
        <dbReference type="Google" id="ProtNLM"/>
    </source>
</evidence>
<gene>
    <name evidence="3" type="ORF">SSS_2608</name>
</gene>
<evidence type="ECO:0000313" key="3">
    <source>
        <dbReference type="EMBL" id="KAF7490899.1"/>
    </source>
</evidence>
<sequence>MPTLWLSFVIAILFVAKINGEFPNAVWKLSAGSGDADDDDDDNYDYDYNYDNNNNNNNDDDDDDILDRMQNDQSSSFLVSKKYGHQSNRINTESLVDYLYNAKAKVIPNNNISTLRDKNFTWSTLQKDPPSINTNKGNEKNITASDPRDWDKINDWLDSNGLQSERSTSMTPIESNYLSQNKFNIVQSQRLNHSSPSSASTFIQQQSRPPYAEINGSRLYYPHNITAKLFSKQIGSVTTINPFSQYPRIPYQSLASPQKLPPKDWSCLITSGNNCSIQNDPQTGELFRHQSFNYKELSGSNSTSSLPESIPTQWYLTLNTSIFPANKIGARLITPYIPINRAHRGCLTLEFITAGDEIDRIVIFQQDTDNRCLWSGIPESNFRMNLIELTLQFHRSDPRFFIEIYLKPLKTKRSSFSLSRINLSFEQSCQINQSNSCAPRPIPPYRTEKIIP</sequence>